<organism evidence="12">
    <name type="scientific">Soboliphyme baturini</name>
    <dbReference type="NCBI Taxonomy" id="241478"/>
    <lineage>
        <taxon>Eukaryota</taxon>
        <taxon>Metazoa</taxon>
        <taxon>Ecdysozoa</taxon>
        <taxon>Nematoda</taxon>
        <taxon>Enoplea</taxon>
        <taxon>Dorylaimia</taxon>
        <taxon>Dioctophymatida</taxon>
        <taxon>Dioctophymatoidea</taxon>
        <taxon>Soboliphymatidae</taxon>
        <taxon>Soboliphyme</taxon>
    </lineage>
</organism>
<evidence type="ECO:0000256" key="2">
    <source>
        <dbReference type="ARBA" id="ARBA00010705"/>
    </source>
</evidence>
<reference evidence="12" key="1">
    <citation type="submission" date="2016-06" db="UniProtKB">
        <authorList>
            <consortium name="WormBaseParasite"/>
        </authorList>
    </citation>
    <scope>IDENTIFICATION</scope>
</reference>
<accession>A0A183IGI6</accession>
<dbReference type="GO" id="GO:0006120">
    <property type="term" value="P:mitochondrial electron transport, NADH to ubiquinone"/>
    <property type="evidence" value="ECO:0007669"/>
    <property type="project" value="InterPro"/>
</dbReference>
<protein>
    <recommendedName>
        <fullName evidence="9">NADH dehydrogenase [ubiquinone] 1 alpha subcomplex subunit 8</fullName>
    </recommendedName>
</protein>
<keyword evidence="9" id="KW-0999">Mitochondrion inner membrane</keyword>
<dbReference type="AlphaFoldDB" id="A0A183IGI6"/>
<keyword evidence="7 9" id="KW-0496">Mitochondrion</keyword>
<dbReference type="PROSITE" id="PS51808">
    <property type="entry name" value="CHCH"/>
    <property type="match status" value="1"/>
</dbReference>
<dbReference type="WBParaSite" id="SBAD_0000286001-mRNA-1">
    <property type="protein sequence ID" value="SBAD_0000286001-mRNA-1"/>
    <property type="gene ID" value="SBAD_0000286001"/>
</dbReference>
<keyword evidence="8" id="KW-1015">Disulfide bond</keyword>
<evidence type="ECO:0000256" key="8">
    <source>
        <dbReference type="ARBA" id="ARBA00023157"/>
    </source>
</evidence>
<keyword evidence="6 9" id="KW-0249">Electron transport</keyword>
<evidence type="ECO:0000256" key="5">
    <source>
        <dbReference type="ARBA" id="ARBA00022737"/>
    </source>
</evidence>
<evidence type="ECO:0000313" key="10">
    <source>
        <dbReference type="EMBL" id="VDO98738.1"/>
    </source>
</evidence>
<proteinExistence type="inferred from homology"/>
<comment type="function">
    <text evidence="1 9">Accessory subunit of the mitochondrial membrane respiratory chain NADH dehydrogenase (Complex I), that is believed not to be involved in catalysis. Complex I functions in the transfer of electrons from NADH to the respiratory chain. The immediate electron acceptor for the enzyme is believed to be ubiquinone.</text>
</comment>
<evidence type="ECO:0000313" key="11">
    <source>
        <dbReference type="Proteomes" id="UP000270296"/>
    </source>
</evidence>
<dbReference type="EMBL" id="UZAM01007375">
    <property type="protein sequence ID" value="VDO98738.1"/>
    <property type="molecule type" value="Genomic_DNA"/>
</dbReference>
<dbReference type="PIRSF" id="PIRSF017016">
    <property type="entry name" value="NDUA8"/>
    <property type="match status" value="1"/>
</dbReference>
<dbReference type="PANTHER" id="PTHR13344">
    <property type="entry name" value="NADH-UBIQUINONE OXIDOREDUCTASE"/>
    <property type="match status" value="1"/>
</dbReference>
<name>A0A183IGI6_9BILA</name>
<dbReference type="PANTHER" id="PTHR13344:SF0">
    <property type="entry name" value="NADH DEHYDROGENASE [UBIQUINONE] 1 ALPHA SUBCOMPLEX SUBUNIT 8"/>
    <property type="match status" value="1"/>
</dbReference>
<keyword evidence="5" id="KW-0677">Repeat</keyword>
<dbReference type="InterPro" id="IPR016680">
    <property type="entry name" value="NDUFA8"/>
</dbReference>
<evidence type="ECO:0000256" key="9">
    <source>
        <dbReference type="PIRNR" id="PIRNR017016"/>
    </source>
</evidence>
<comment type="similarity">
    <text evidence="2 9">Belongs to the complex I NDUFA8 subunit family.</text>
</comment>
<dbReference type="GO" id="GO:0005743">
    <property type="term" value="C:mitochondrial inner membrane"/>
    <property type="evidence" value="ECO:0007669"/>
    <property type="project" value="UniProtKB-SubCell"/>
</dbReference>
<evidence type="ECO:0000256" key="6">
    <source>
        <dbReference type="ARBA" id="ARBA00022982"/>
    </source>
</evidence>
<reference evidence="10 11" key="2">
    <citation type="submission" date="2018-11" db="EMBL/GenBank/DDBJ databases">
        <authorList>
            <consortium name="Pathogen Informatics"/>
        </authorList>
    </citation>
    <scope>NUCLEOTIDE SEQUENCE [LARGE SCALE GENOMIC DNA]</scope>
</reference>
<evidence type="ECO:0000256" key="7">
    <source>
        <dbReference type="ARBA" id="ARBA00023128"/>
    </source>
</evidence>
<dbReference type="OrthoDB" id="276296at2759"/>
<sequence>MTTNDKYLPSYEELTVPQEMVVSSPALRAGVFHLGKYCEMESKEFILCRNEYEDPRKCLAEGRHVTACGVRFFQHVKKLCADSFTDYMNCVDNSSEKLLLAPCRRFQRVFDRCMLDNMNIERPRIGYYSVPHIHKTQRPPVDKQDFPDYKSEADKVIKELPENYPIRKDYKRFYQPQVNPFI</sequence>
<comment type="subcellular location">
    <subcellularLocation>
        <location evidence="9">Mitochondrion inner membrane</location>
    </subcellularLocation>
</comment>
<evidence type="ECO:0000313" key="12">
    <source>
        <dbReference type="WBParaSite" id="SBAD_0000286001-mRNA-1"/>
    </source>
</evidence>
<keyword evidence="11" id="KW-1185">Reference proteome</keyword>
<keyword evidence="3 9" id="KW-0813">Transport</keyword>
<gene>
    <name evidence="10" type="ORF">SBAD_LOCUS2730</name>
</gene>
<evidence type="ECO:0000256" key="4">
    <source>
        <dbReference type="ARBA" id="ARBA00022660"/>
    </source>
</evidence>
<evidence type="ECO:0000256" key="1">
    <source>
        <dbReference type="ARBA" id="ARBA00003195"/>
    </source>
</evidence>
<keyword evidence="9" id="KW-0472">Membrane</keyword>
<evidence type="ECO:0000256" key="3">
    <source>
        <dbReference type="ARBA" id="ARBA00022448"/>
    </source>
</evidence>
<dbReference type="Proteomes" id="UP000270296">
    <property type="component" value="Unassembled WGS sequence"/>
</dbReference>
<keyword evidence="4 9" id="KW-0679">Respiratory chain</keyword>